<feature type="coiled-coil region" evidence="1">
    <location>
        <begin position="106"/>
        <end position="167"/>
    </location>
</feature>
<sequence>MLINEEKLGTACIRLLQSRRGTAAWLLCVATVMVAFALGKFWDLQRQLAGLKEALRLEKLKAENFAASHEGVPSINGEQERQDEHADSSDNESEQQDEVKAALHSLDRIAAELPKEEERVETLREKVARLETLNEERMVLEPKVNTLRKAEEEMADCEKHIEAMEERLKKLPELRLKERGLLEKSTETEDLIAKVESMMGKAAIIDVVTDVHNRMKEDADAADRMLMDMKGTEGQLERARAEYVDKETRIKDEIEKLQMNLNQRLPMLEKERDELQAKARDLASTPGLESATAVPPGSVVATSAVELDTRKNDRSMRKMKQSQLDAKMEDMLAKLEGEKKRLEEALAAEREQSASWTRKAQQAQQTLSNLKRRMQESSRTGHLQLSYRSLYQTETPMVSLGVLKKPQETCNENAYAVLVMRGDKYALGAAVVAYQLKQLNARADVVCLVTREVSPEARQALSTVFDAIYECPLVQFDCIEMTTQKQRDFYGEWISESFTKWNVLLLTMYKKVLLVDADLLPLTNIDNLFTLNAPAATFSSPWSSEYKGGGGYDDPYKGLVHGRSVDQQMIFSAIDASLRYDKGGKGSYVGLGSLVLVEPSADQFQSLLAFVSARQPFGVPGCHSGFDEQSIVFYFNAHHPNRGWTHISQEYNCLAWHRKWIRGAQPKCYHYFNEKPWTQHPQSYEDVPVWYDAAAGLRKSHPETEVLFEKCLKDMNFIESHIVGPSSKGRNS</sequence>
<evidence type="ECO:0000256" key="3">
    <source>
        <dbReference type="SAM" id="Phobius"/>
    </source>
</evidence>
<organism evidence="4 5">
    <name type="scientific">Ostreobium quekettii</name>
    <dbReference type="NCBI Taxonomy" id="121088"/>
    <lineage>
        <taxon>Eukaryota</taxon>
        <taxon>Viridiplantae</taxon>
        <taxon>Chlorophyta</taxon>
        <taxon>core chlorophytes</taxon>
        <taxon>Ulvophyceae</taxon>
        <taxon>TCBD clade</taxon>
        <taxon>Bryopsidales</taxon>
        <taxon>Ostreobineae</taxon>
        <taxon>Ostreobiaceae</taxon>
        <taxon>Ostreobium</taxon>
    </lineage>
</organism>
<comment type="caution">
    <text evidence="4">The sequence shown here is derived from an EMBL/GenBank/DDBJ whole genome shotgun (WGS) entry which is preliminary data.</text>
</comment>
<feature type="region of interest" description="Disordered" evidence="2">
    <location>
        <begin position="68"/>
        <end position="99"/>
    </location>
</feature>
<keyword evidence="3" id="KW-0472">Membrane</keyword>
<dbReference type="SUPFAM" id="SSF53448">
    <property type="entry name" value="Nucleotide-diphospho-sugar transferases"/>
    <property type="match status" value="1"/>
</dbReference>
<keyword evidence="3" id="KW-1133">Transmembrane helix</keyword>
<keyword evidence="3" id="KW-0812">Transmembrane</keyword>
<dbReference type="OrthoDB" id="2014201at2759"/>
<keyword evidence="5" id="KW-1185">Reference proteome</keyword>
<feature type="compositionally biased region" description="Basic and acidic residues" evidence="2">
    <location>
        <begin position="78"/>
        <end position="88"/>
    </location>
</feature>
<gene>
    <name evidence="4" type="ORF">OSTQU699_LOCUS5137</name>
</gene>
<dbReference type="Pfam" id="PF01501">
    <property type="entry name" value="Glyco_transf_8"/>
    <property type="match status" value="1"/>
</dbReference>
<evidence type="ECO:0000256" key="1">
    <source>
        <dbReference type="SAM" id="Coils"/>
    </source>
</evidence>
<protein>
    <submittedName>
        <fullName evidence="4">Uncharacterized protein</fullName>
    </submittedName>
</protein>
<evidence type="ECO:0000313" key="4">
    <source>
        <dbReference type="EMBL" id="CAD7699778.1"/>
    </source>
</evidence>
<dbReference type="PANTHER" id="PTHR11183">
    <property type="entry name" value="GLYCOGENIN SUBFAMILY MEMBER"/>
    <property type="match status" value="1"/>
</dbReference>
<feature type="coiled-coil region" evidence="1">
    <location>
        <begin position="222"/>
        <end position="285"/>
    </location>
</feature>
<accession>A0A8S1J196</accession>
<keyword evidence="1" id="KW-0175">Coiled coil</keyword>
<dbReference type="AlphaFoldDB" id="A0A8S1J196"/>
<feature type="transmembrane region" description="Helical" evidence="3">
    <location>
        <begin position="23"/>
        <end position="42"/>
    </location>
</feature>
<proteinExistence type="predicted"/>
<evidence type="ECO:0000313" key="5">
    <source>
        <dbReference type="Proteomes" id="UP000708148"/>
    </source>
</evidence>
<name>A0A8S1J196_9CHLO</name>
<evidence type="ECO:0000256" key="2">
    <source>
        <dbReference type="SAM" id="MobiDB-lite"/>
    </source>
</evidence>
<dbReference type="InterPro" id="IPR029044">
    <property type="entry name" value="Nucleotide-diphossugar_trans"/>
</dbReference>
<dbReference type="GO" id="GO:0016757">
    <property type="term" value="F:glycosyltransferase activity"/>
    <property type="evidence" value="ECO:0007669"/>
    <property type="project" value="InterPro"/>
</dbReference>
<dbReference type="EMBL" id="CAJHUC010001109">
    <property type="protein sequence ID" value="CAD7699778.1"/>
    <property type="molecule type" value="Genomic_DNA"/>
</dbReference>
<dbReference type="Proteomes" id="UP000708148">
    <property type="component" value="Unassembled WGS sequence"/>
</dbReference>
<dbReference type="InterPro" id="IPR050587">
    <property type="entry name" value="GNT1/Glycosyltrans_8"/>
</dbReference>
<dbReference type="InterPro" id="IPR002495">
    <property type="entry name" value="Glyco_trans_8"/>
</dbReference>
<feature type="coiled-coil region" evidence="1">
    <location>
        <begin position="325"/>
        <end position="380"/>
    </location>
</feature>
<dbReference type="Gene3D" id="3.90.550.10">
    <property type="entry name" value="Spore Coat Polysaccharide Biosynthesis Protein SpsA, Chain A"/>
    <property type="match status" value="1"/>
</dbReference>
<reference evidence="4" key="1">
    <citation type="submission" date="2020-12" db="EMBL/GenBank/DDBJ databases">
        <authorList>
            <person name="Iha C."/>
        </authorList>
    </citation>
    <scope>NUCLEOTIDE SEQUENCE</scope>
</reference>